<dbReference type="EMBL" id="BAABFX010000020">
    <property type="protein sequence ID" value="GAA4392283.1"/>
    <property type="molecule type" value="Genomic_DNA"/>
</dbReference>
<reference evidence="3" key="1">
    <citation type="journal article" date="2019" name="Int. J. Syst. Evol. Microbiol.">
        <title>The Global Catalogue of Microorganisms (GCM) 10K type strain sequencing project: providing services to taxonomists for standard genome sequencing and annotation.</title>
        <authorList>
            <consortium name="The Broad Institute Genomics Platform"/>
            <consortium name="The Broad Institute Genome Sequencing Center for Infectious Disease"/>
            <person name="Wu L."/>
            <person name="Ma J."/>
        </authorList>
    </citation>
    <scope>NUCLEOTIDE SEQUENCE [LARGE SCALE GENOMIC DNA]</scope>
    <source>
        <strain evidence="3">JCM 17738</strain>
    </source>
</reference>
<proteinExistence type="predicted"/>
<feature type="transmembrane region" description="Helical" evidence="1">
    <location>
        <begin position="29"/>
        <end position="47"/>
    </location>
</feature>
<keyword evidence="1" id="KW-0472">Membrane</keyword>
<protein>
    <submittedName>
        <fullName evidence="2">Uncharacterized protein</fullName>
    </submittedName>
</protein>
<evidence type="ECO:0000256" key="1">
    <source>
        <dbReference type="SAM" id="Phobius"/>
    </source>
</evidence>
<keyword evidence="1" id="KW-0812">Transmembrane</keyword>
<sequence>MLLGLVSAVAVIGQSVNLPRLPHLDARLDILVGLVLLAAAVTLTVRARRPDP</sequence>
<accession>A0ABP8JL44</accession>
<name>A0ABP8JL44_9MICO</name>
<dbReference type="RefSeq" id="WP_159903155.1">
    <property type="nucleotide sequence ID" value="NZ_VMSB01000001.1"/>
</dbReference>
<evidence type="ECO:0000313" key="3">
    <source>
        <dbReference type="Proteomes" id="UP001500390"/>
    </source>
</evidence>
<keyword evidence="1" id="KW-1133">Transmembrane helix</keyword>
<keyword evidence="3" id="KW-1185">Reference proteome</keyword>
<comment type="caution">
    <text evidence="2">The sequence shown here is derived from an EMBL/GenBank/DDBJ whole genome shotgun (WGS) entry which is preliminary data.</text>
</comment>
<dbReference type="Proteomes" id="UP001500390">
    <property type="component" value="Unassembled WGS sequence"/>
</dbReference>
<evidence type="ECO:0000313" key="2">
    <source>
        <dbReference type="EMBL" id="GAA4392283.1"/>
    </source>
</evidence>
<organism evidence="2 3">
    <name type="scientific">Ornithinibacter aureus</name>
    <dbReference type="NCBI Taxonomy" id="622664"/>
    <lineage>
        <taxon>Bacteria</taxon>
        <taxon>Bacillati</taxon>
        <taxon>Actinomycetota</taxon>
        <taxon>Actinomycetes</taxon>
        <taxon>Micrococcales</taxon>
        <taxon>Intrasporangiaceae</taxon>
        <taxon>Ornithinibacter</taxon>
    </lineage>
</organism>
<gene>
    <name evidence="2" type="ORF">GCM10023153_11120</name>
</gene>